<keyword evidence="2" id="KW-1185">Reference proteome</keyword>
<name>A0A1I7XZS8_9BILA</name>
<evidence type="ECO:0000313" key="3">
    <source>
        <dbReference type="WBParaSite" id="L893_g11271.t1"/>
    </source>
</evidence>
<proteinExistence type="predicted"/>
<feature type="compositionally biased region" description="Basic and acidic residues" evidence="1">
    <location>
        <begin position="17"/>
        <end position="34"/>
    </location>
</feature>
<evidence type="ECO:0000256" key="1">
    <source>
        <dbReference type="SAM" id="MobiDB-lite"/>
    </source>
</evidence>
<organism evidence="2 3">
    <name type="scientific">Steinernema glaseri</name>
    <dbReference type="NCBI Taxonomy" id="37863"/>
    <lineage>
        <taxon>Eukaryota</taxon>
        <taxon>Metazoa</taxon>
        <taxon>Ecdysozoa</taxon>
        <taxon>Nematoda</taxon>
        <taxon>Chromadorea</taxon>
        <taxon>Rhabditida</taxon>
        <taxon>Tylenchina</taxon>
        <taxon>Panagrolaimomorpha</taxon>
        <taxon>Strongyloidoidea</taxon>
        <taxon>Steinernematidae</taxon>
        <taxon>Steinernema</taxon>
    </lineage>
</organism>
<reference evidence="3" key="1">
    <citation type="submission" date="2016-11" db="UniProtKB">
        <authorList>
            <consortium name="WormBaseParasite"/>
        </authorList>
    </citation>
    <scope>IDENTIFICATION</scope>
</reference>
<feature type="region of interest" description="Disordered" evidence="1">
    <location>
        <begin position="1"/>
        <end position="74"/>
    </location>
</feature>
<accession>A0A1I7XZS8</accession>
<protein>
    <submittedName>
        <fullName evidence="3">Transformer</fullName>
    </submittedName>
</protein>
<dbReference type="WBParaSite" id="L893_g11271.t1">
    <property type="protein sequence ID" value="L893_g11271.t1"/>
    <property type="gene ID" value="L893_g11271"/>
</dbReference>
<evidence type="ECO:0000313" key="2">
    <source>
        <dbReference type="Proteomes" id="UP000095287"/>
    </source>
</evidence>
<sequence>MREYRRPCGDSSSRSHSRTEHRFNRSQPRSDERHRFNRSHPRSEESYRFSRSHPRREERYRFNTSQPRSINKCRPRMDRVAHDVLQDITARFNTNIGPSPSPEFMSPKEGPEFIFDAVPSPTKSARFAQQVMTPRPKFAVSKLNRTLNQRHIDEEAATDCQNNIVLESDPEVEIVHVKLSNRRPNPKLTWIKSERVEEANDCVIILDEVPPLRRQPRHRNIPRIL</sequence>
<dbReference type="AlphaFoldDB" id="A0A1I7XZS8"/>
<dbReference type="Proteomes" id="UP000095287">
    <property type="component" value="Unplaced"/>
</dbReference>